<evidence type="ECO:0000313" key="4">
    <source>
        <dbReference type="Proteomes" id="UP000018733"/>
    </source>
</evidence>
<organism evidence="3 4">
    <name type="scientific">Advenella kashmirensis W13003</name>
    <dbReference type="NCBI Taxonomy" id="1424334"/>
    <lineage>
        <taxon>Bacteria</taxon>
        <taxon>Pseudomonadati</taxon>
        <taxon>Pseudomonadota</taxon>
        <taxon>Betaproteobacteria</taxon>
        <taxon>Burkholderiales</taxon>
        <taxon>Alcaligenaceae</taxon>
    </lineage>
</organism>
<dbReference type="InterPro" id="IPR035093">
    <property type="entry name" value="RelE/ParE_toxin_dom_sf"/>
</dbReference>
<reference evidence="3 4" key="1">
    <citation type="journal article" date="2014" name="Genome Announc.">
        <title>Draft Genome Sequence of Advenella kashmirensis Strain W13003, a Polycyclic Aromatic Hydrocarbon-Degrading Bacterium.</title>
        <authorList>
            <person name="Wang X."/>
            <person name="Jin D."/>
            <person name="Zhou L."/>
            <person name="Wu L."/>
            <person name="An W."/>
            <person name="Zhao L."/>
        </authorList>
    </citation>
    <scope>NUCLEOTIDE SEQUENCE [LARGE SCALE GENOMIC DNA]</scope>
    <source>
        <strain evidence="3 4">W13003</strain>
    </source>
</reference>
<evidence type="ECO:0000256" key="1">
    <source>
        <dbReference type="ARBA" id="ARBA00006226"/>
    </source>
</evidence>
<dbReference type="STRING" id="1424334.W822_09895"/>
<dbReference type="Pfam" id="PF05016">
    <property type="entry name" value="ParE_toxin"/>
    <property type="match status" value="1"/>
</dbReference>
<dbReference type="PANTHER" id="PTHR33755:SF6">
    <property type="entry name" value="PLASMID STABILIZATION SYSTEM PROTEIN"/>
    <property type="match status" value="1"/>
</dbReference>
<keyword evidence="4" id="KW-1185">Reference proteome</keyword>
<dbReference type="AlphaFoldDB" id="V8QU11"/>
<proteinExistence type="inferred from homology"/>
<name>V8QU11_9BURK</name>
<dbReference type="OrthoDB" id="9798046at2"/>
<comment type="caution">
    <text evidence="3">The sequence shown here is derived from an EMBL/GenBank/DDBJ whole genome shotgun (WGS) entry which is preliminary data.</text>
</comment>
<dbReference type="eggNOG" id="COG3668">
    <property type="taxonomic scope" value="Bacteria"/>
</dbReference>
<dbReference type="PANTHER" id="PTHR33755">
    <property type="entry name" value="TOXIN PARE1-RELATED"/>
    <property type="match status" value="1"/>
</dbReference>
<evidence type="ECO:0000313" key="3">
    <source>
        <dbReference type="EMBL" id="ETF03107.1"/>
    </source>
</evidence>
<keyword evidence="2" id="KW-1277">Toxin-antitoxin system</keyword>
<dbReference type="HOGENOM" id="CLU_147162_10_3_4"/>
<dbReference type="RefSeq" id="WP_024004949.1">
    <property type="nucleotide sequence ID" value="NZ_KI650979.1"/>
</dbReference>
<dbReference type="InterPro" id="IPR007712">
    <property type="entry name" value="RelE/ParE_toxin"/>
</dbReference>
<sequence length="100" mass="11319">MKKVRFSAAAEADLESIGDYIAQESPRRAVSFIAEIRMQCHKIATTPSAYRLRPEIAEESRSCPHGNYVIFFQPRDADILIVRILHGARDIQALFRKSAT</sequence>
<gene>
    <name evidence="3" type="ORF">W822_09895</name>
</gene>
<dbReference type="PATRIC" id="fig|1424334.3.peg.1984"/>
<protein>
    <submittedName>
        <fullName evidence="3">Toxin RelE</fullName>
    </submittedName>
</protein>
<comment type="similarity">
    <text evidence="1">Belongs to the RelE toxin family.</text>
</comment>
<dbReference type="InterPro" id="IPR051803">
    <property type="entry name" value="TA_system_RelE-like_toxin"/>
</dbReference>
<dbReference type="Gene3D" id="3.30.2310.20">
    <property type="entry name" value="RelE-like"/>
    <property type="match status" value="1"/>
</dbReference>
<dbReference type="EMBL" id="AYXT01000009">
    <property type="protein sequence ID" value="ETF03107.1"/>
    <property type="molecule type" value="Genomic_DNA"/>
</dbReference>
<dbReference type="Proteomes" id="UP000018733">
    <property type="component" value="Unassembled WGS sequence"/>
</dbReference>
<evidence type="ECO:0000256" key="2">
    <source>
        <dbReference type="ARBA" id="ARBA00022649"/>
    </source>
</evidence>
<accession>V8QU11</accession>